<evidence type="ECO:0000256" key="1">
    <source>
        <dbReference type="ARBA" id="ARBA00006739"/>
    </source>
</evidence>
<dbReference type="Pfam" id="PF00535">
    <property type="entry name" value="Glycos_transf_2"/>
    <property type="match status" value="1"/>
</dbReference>
<dbReference type="RefSeq" id="WP_183985218.1">
    <property type="nucleotide sequence ID" value="NZ_JACHHG010000003.1"/>
</dbReference>
<gene>
    <name evidence="5" type="ORF">HNR42_001027</name>
</gene>
<evidence type="ECO:0000313" key="5">
    <source>
        <dbReference type="EMBL" id="MBB6097610.1"/>
    </source>
</evidence>
<reference evidence="5 6" key="1">
    <citation type="submission" date="2020-08" db="EMBL/GenBank/DDBJ databases">
        <title>Genomic Encyclopedia of Type Strains, Phase IV (KMG-IV): sequencing the most valuable type-strain genomes for metagenomic binning, comparative biology and taxonomic classification.</title>
        <authorList>
            <person name="Goeker M."/>
        </authorList>
    </citation>
    <scope>NUCLEOTIDE SEQUENCE [LARGE SCALE GENOMIC DNA]</scope>
    <source>
        <strain evidence="5 6">DSM 21458</strain>
    </source>
</reference>
<evidence type="ECO:0000256" key="2">
    <source>
        <dbReference type="ARBA" id="ARBA00022676"/>
    </source>
</evidence>
<dbReference type="PANTHER" id="PTHR43179:SF12">
    <property type="entry name" value="GALACTOFURANOSYLTRANSFERASE GLFT2"/>
    <property type="match status" value="1"/>
</dbReference>
<dbReference type="SUPFAM" id="SSF53448">
    <property type="entry name" value="Nucleotide-diphospho-sugar transferases"/>
    <property type="match status" value="1"/>
</dbReference>
<dbReference type="EMBL" id="JACHHG010000003">
    <property type="protein sequence ID" value="MBB6097610.1"/>
    <property type="molecule type" value="Genomic_DNA"/>
</dbReference>
<protein>
    <recommendedName>
        <fullName evidence="4">Glycosyltransferase 2-like domain-containing protein</fullName>
    </recommendedName>
</protein>
<dbReference type="InterPro" id="IPR029044">
    <property type="entry name" value="Nucleotide-diphossugar_trans"/>
</dbReference>
<feature type="domain" description="Glycosyltransferase 2-like" evidence="4">
    <location>
        <begin position="7"/>
        <end position="191"/>
    </location>
</feature>
<dbReference type="CDD" id="cd04186">
    <property type="entry name" value="GT_2_like_c"/>
    <property type="match status" value="1"/>
</dbReference>
<name>A0A841HZI0_9DEIO</name>
<keyword evidence="6" id="KW-1185">Reference proteome</keyword>
<dbReference type="Gene3D" id="3.90.550.10">
    <property type="entry name" value="Spore Coat Polysaccharide Biosynthesis Protein SpsA, Chain A"/>
    <property type="match status" value="1"/>
</dbReference>
<evidence type="ECO:0000259" key="4">
    <source>
        <dbReference type="Pfam" id="PF00535"/>
    </source>
</evidence>
<accession>A0A841HZI0</accession>
<evidence type="ECO:0000313" key="6">
    <source>
        <dbReference type="Proteomes" id="UP000569951"/>
    </source>
</evidence>
<comment type="similarity">
    <text evidence="1">Belongs to the glycosyltransferase 2 family.</text>
</comment>
<evidence type="ECO:0000256" key="3">
    <source>
        <dbReference type="ARBA" id="ARBA00022679"/>
    </source>
</evidence>
<dbReference type="GO" id="GO:0016757">
    <property type="term" value="F:glycosyltransferase activity"/>
    <property type="evidence" value="ECO:0007669"/>
    <property type="project" value="UniProtKB-KW"/>
</dbReference>
<keyword evidence="2" id="KW-0328">Glycosyltransferase</keyword>
<sequence>MSAPVLSVVILNYKNPRLTQRCVEQALDATRAAGVPSEIIVVDNSGPETGETLRAVLRDPAVRLILNERNVGFAAGNNQGIQVARGEYLLLLNNDAFLEVQALIAGLDYLIHHDDTAIWAPALVGEDGSLQTSAAPLPSLGQLVGEYWWLGKWKKLLPASWQMPLQSNVPRTVPSVIGAFFLMPKKVIEQVGLLDEDYFFTVEDVDYCRRVGEQKLRIVLDQRHTIVHIGSASQGGRAWFQDPYMHQHRLLYFRKHHPRWQQAVAYCVIQSGLGLRRAWHRLRTT</sequence>
<dbReference type="AlphaFoldDB" id="A0A841HZI0"/>
<dbReference type="PANTHER" id="PTHR43179">
    <property type="entry name" value="RHAMNOSYLTRANSFERASE WBBL"/>
    <property type="match status" value="1"/>
</dbReference>
<organism evidence="5 6">
    <name type="scientific">Deinobacterium chartae</name>
    <dbReference type="NCBI Taxonomy" id="521158"/>
    <lineage>
        <taxon>Bacteria</taxon>
        <taxon>Thermotogati</taxon>
        <taxon>Deinococcota</taxon>
        <taxon>Deinococci</taxon>
        <taxon>Deinococcales</taxon>
        <taxon>Deinococcaceae</taxon>
        <taxon>Deinobacterium</taxon>
    </lineage>
</organism>
<dbReference type="InterPro" id="IPR001173">
    <property type="entry name" value="Glyco_trans_2-like"/>
</dbReference>
<dbReference type="Proteomes" id="UP000569951">
    <property type="component" value="Unassembled WGS sequence"/>
</dbReference>
<comment type="caution">
    <text evidence="5">The sequence shown here is derived from an EMBL/GenBank/DDBJ whole genome shotgun (WGS) entry which is preliminary data.</text>
</comment>
<proteinExistence type="inferred from homology"/>
<keyword evidence="3" id="KW-0808">Transferase</keyword>